<reference evidence="1" key="1">
    <citation type="submission" date="2022-05" db="EMBL/GenBank/DDBJ databases">
        <title>Chromosome-level genome of Chaenocephalus aceratus.</title>
        <authorList>
            <person name="Park H."/>
        </authorList>
    </citation>
    <scope>NUCLEOTIDE SEQUENCE</scope>
    <source>
        <strain evidence="1">KU_202001</strain>
    </source>
</reference>
<feature type="non-terminal residue" evidence="1">
    <location>
        <position position="1"/>
    </location>
</feature>
<dbReference type="Proteomes" id="UP001057452">
    <property type="component" value="Chromosome 21"/>
</dbReference>
<dbReference type="EMBL" id="CM043805">
    <property type="protein sequence ID" value="KAI4806140.1"/>
    <property type="molecule type" value="Genomic_DNA"/>
</dbReference>
<accession>A0ACB9W022</accession>
<gene>
    <name evidence="1" type="ORF">KUCAC02_010720</name>
</gene>
<comment type="caution">
    <text evidence="1">The sequence shown here is derived from an EMBL/GenBank/DDBJ whole genome shotgun (WGS) entry which is preliminary data.</text>
</comment>
<feature type="non-terminal residue" evidence="1">
    <location>
        <position position="59"/>
    </location>
</feature>
<organism evidence="1 2">
    <name type="scientific">Chaenocephalus aceratus</name>
    <name type="common">Blackfin icefish</name>
    <name type="synonym">Chaenichthys aceratus</name>
    <dbReference type="NCBI Taxonomy" id="36190"/>
    <lineage>
        <taxon>Eukaryota</taxon>
        <taxon>Metazoa</taxon>
        <taxon>Chordata</taxon>
        <taxon>Craniata</taxon>
        <taxon>Vertebrata</taxon>
        <taxon>Euteleostomi</taxon>
        <taxon>Actinopterygii</taxon>
        <taxon>Neopterygii</taxon>
        <taxon>Teleostei</taxon>
        <taxon>Neoteleostei</taxon>
        <taxon>Acanthomorphata</taxon>
        <taxon>Eupercaria</taxon>
        <taxon>Perciformes</taxon>
        <taxon>Notothenioidei</taxon>
        <taxon>Channichthyidae</taxon>
        <taxon>Chaenocephalus</taxon>
    </lineage>
</organism>
<evidence type="ECO:0000313" key="1">
    <source>
        <dbReference type="EMBL" id="KAI4806140.1"/>
    </source>
</evidence>
<keyword evidence="2" id="KW-1185">Reference proteome</keyword>
<sequence length="59" mass="6328">TCTANSHLSCRLRCVCSAAQSGGVHVSRSGGSAALFCAPPCSRDYFRAPSPRRCRARRE</sequence>
<protein>
    <submittedName>
        <fullName evidence="1">Uncharacterized protein</fullName>
    </submittedName>
</protein>
<proteinExistence type="predicted"/>
<evidence type="ECO:0000313" key="2">
    <source>
        <dbReference type="Proteomes" id="UP001057452"/>
    </source>
</evidence>
<name>A0ACB9W022_CHAAC</name>